<dbReference type="InterPro" id="IPR031142">
    <property type="entry name" value="SPX_prot"/>
</dbReference>
<proteinExistence type="predicted"/>
<reference evidence="1" key="1">
    <citation type="submission" date="2020-06" db="EMBL/GenBank/DDBJ databases">
        <authorList>
            <person name="Li T."/>
            <person name="Hu X."/>
            <person name="Zhang T."/>
            <person name="Song X."/>
            <person name="Zhang H."/>
            <person name="Dai N."/>
            <person name="Sheng W."/>
            <person name="Hou X."/>
            <person name="Wei L."/>
        </authorList>
    </citation>
    <scope>NUCLEOTIDE SEQUENCE</scope>
    <source>
        <strain evidence="1">G02</strain>
        <tissue evidence="1">Leaf</tissue>
    </source>
</reference>
<comment type="caution">
    <text evidence="1">The sequence shown here is derived from an EMBL/GenBank/DDBJ whole genome shotgun (WGS) entry which is preliminary data.</text>
</comment>
<dbReference type="GO" id="GO:0016036">
    <property type="term" value="P:cellular response to phosphate starvation"/>
    <property type="evidence" value="ECO:0007669"/>
    <property type="project" value="InterPro"/>
</dbReference>
<dbReference type="PANTHER" id="PTHR45978">
    <property type="entry name" value="SPX DOMAIN-CONTAINING PROTEIN 3"/>
    <property type="match status" value="1"/>
</dbReference>
<name>A0AAW2QZS0_SESRA</name>
<dbReference type="EMBL" id="JACGWJ010000014">
    <property type="protein sequence ID" value="KAL0373342.1"/>
    <property type="molecule type" value="Genomic_DNA"/>
</dbReference>
<accession>A0AAW2QZS0</accession>
<dbReference type="PANTHER" id="PTHR45978:SF2">
    <property type="entry name" value="SPX DOMAIN-CONTAINING PROTEIN 3"/>
    <property type="match status" value="1"/>
</dbReference>
<gene>
    <name evidence="1" type="ORF">Sradi_3249900</name>
</gene>
<sequence length="122" mass="13807">LAKILKKYDKRTGGVLRLPFIQKVLEQPFFTTDLISKLIKECETTIDSVLPPTESARIFHTERDHQAVPGEGIFWNTVAALLTMQEMRKSSSTYGHFSLPPLNLPDFEVIQSLQVISPIQIP</sequence>
<protein>
    <submittedName>
        <fullName evidence="1">SPX domain-containing protein 3</fullName>
    </submittedName>
</protein>
<feature type="non-terminal residue" evidence="1">
    <location>
        <position position="1"/>
    </location>
</feature>
<organism evidence="1">
    <name type="scientific">Sesamum radiatum</name>
    <name type="common">Black benniseed</name>
    <dbReference type="NCBI Taxonomy" id="300843"/>
    <lineage>
        <taxon>Eukaryota</taxon>
        <taxon>Viridiplantae</taxon>
        <taxon>Streptophyta</taxon>
        <taxon>Embryophyta</taxon>
        <taxon>Tracheophyta</taxon>
        <taxon>Spermatophyta</taxon>
        <taxon>Magnoliopsida</taxon>
        <taxon>eudicotyledons</taxon>
        <taxon>Gunneridae</taxon>
        <taxon>Pentapetalae</taxon>
        <taxon>asterids</taxon>
        <taxon>lamiids</taxon>
        <taxon>Lamiales</taxon>
        <taxon>Pedaliaceae</taxon>
        <taxon>Sesamum</taxon>
    </lineage>
</organism>
<dbReference type="AlphaFoldDB" id="A0AAW2QZS0"/>
<evidence type="ECO:0000313" key="1">
    <source>
        <dbReference type="EMBL" id="KAL0373342.1"/>
    </source>
</evidence>
<reference evidence="1" key="2">
    <citation type="journal article" date="2024" name="Plant">
        <title>Genomic evolution and insights into agronomic trait innovations of Sesamum species.</title>
        <authorList>
            <person name="Miao H."/>
            <person name="Wang L."/>
            <person name="Qu L."/>
            <person name="Liu H."/>
            <person name="Sun Y."/>
            <person name="Le M."/>
            <person name="Wang Q."/>
            <person name="Wei S."/>
            <person name="Zheng Y."/>
            <person name="Lin W."/>
            <person name="Duan Y."/>
            <person name="Cao H."/>
            <person name="Xiong S."/>
            <person name="Wang X."/>
            <person name="Wei L."/>
            <person name="Li C."/>
            <person name="Ma Q."/>
            <person name="Ju M."/>
            <person name="Zhao R."/>
            <person name="Li G."/>
            <person name="Mu C."/>
            <person name="Tian Q."/>
            <person name="Mei H."/>
            <person name="Zhang T."/>
            <person name="Gao T."/>
            <person name="Zhang H."/>
        </authorList>
    </citation>
    <scope>NUCLEOTIDE SEQUENCE</scope>
    <source>
        <strain evidence="1">G02</strain>
    </source>
</reference>